<keyword evidence="4 6" id="KW-0238">DNA-binding</keyword>
<dbReference type="GO" id="GO:0006270">
    <property type="term" value="P:DNA replication initiation"/>
    <property type="evidence" value="ECO:0000318"/>
    <property type="project" value="GO_Central"/>
</dbReference>
<dbReference type="PANTHER" id="PTHR10763">
    <property type="entry name" value="CELL DIVISION CONTROL PROTEIN 6-RELATED"/>
    <property type="match status" value="1"/>
</dbReference>
<dbReference type="InterPro" id="IPR043151">
    <property type="entry name" value="BAH_sf"/>
</dbReference>
<dbReference type="InterPro" id="IPR003959">
    <property type="entry name" value="ATPase_AAA_core"/>
</dbReference>
<evidence type="ECO:0000256" key="1">
    <source>
        <dbReference type="ARBA" id="ARBA00004123"/>
    </source>
</evidence>
<dbReference type="InterPro" id="IPR001025">
    <property type="entry name" value="BAH_dom"/>
</dbReference>
<dbReference type="SUPFAM" id="SSF52540">
    <property type="entry name" value="P-loop containing nucleoside triphosphate hydrolases"/>
    <property type="match status" value="1"/>
</dbReference>
<feature type="region of interest" description="Disordered" evidence="7">
    <location>
        <begin position="1"/>
        <end position="24"/>
    </location>
</feature>
<dbReference type="VEuPathDB" id="TrichDB:TVAGG3_0705840"/>
<dbReference type="VEuPathDB" id="TrichDB:TVAG_376490"/>
<dbReference type="Gene3D" id="3.40.50.300">
    <property type="entry name" value="P-loop containing nucleotide triphosphate hydrolases"/>
    <property type="match status" value="1"/>
</dbReference>
<dbReference type="FunFam" id="3.40.50.300:FF:002799">
    <property type="entry name" value="Origin recognition complex subunit 1"/>
    <property type="match status" value="1"/>
</dbReference>
<dbReference type="AlphaFoldDB" id="A2FU77"/>
<dbReference type="GO" id="GO:0003682">
    <property type="term" value="F:chromatin binding"/>
    <property type="evidence" value="ECO:0007669"/>
    <property type="project" value="InterPro"/>
</dbReference>
<comment type="function">
    <text evidence="6">Component of the origin recognition complex (ORC) that binds origins of replication. DNA-binding is ATP-dependent, however specific DNA sequences that define origins of replication have not been identified so far. ORC is required to assemble the pre-replication complex necessary to initiate DNA replication.</text>
</comment>
<name>A2FU77_TRIV3</name>
<evidence type="ECO:0000256" key="3">
    <source>
        <dbReference type="ARBA" id="ARBA00022705"/>
    </source>
</evidence>
<organism evidence="9 10">
    <name type="scientific">Trichomonas vaginalis (strain ATCC PRA-98 / G3)</name>
    <dbReference type="NCBI Taxonomy" id="412133"/>
    <lineage>
        <taxon>Eukaryota</taxon>
        <taxon>Metamonada</taxon>
        <taxon>Parabasalia</taxon>
        <taxon>Trichomonadida</taxon>
        <taxon>Trichomonadidae</taxon>
        <taxon>Trichomonas</taxon>
    </lineage>
</organism>
<dbReference type="OrthoDB" id="1926878at2759"/>
<dbReference type="Gene3D" id="2.30.30.490">
    <property type="match status" value="1"/>
</dbReference>
<proteinExistence type="inferred from homology"/>
<reference evidence="9" key="1">
    <citation type="submission" date="2006-10" db="EMBL/GenBank/DDBJ databases">
        <authorList>
            <person name="Amadeo P."/>
            <person name="Zhao Q."/>
            <person name="Wortman J."/>
            <person name="Fraser-Liggett C."/>
            <person name="Carlton J."/>
        </authorList>
    </citation>
    <scope>NUCLEOTIDE SEQUENCE</scope>
    <source>
        <strain evidence="9">G3</strain>
    </source>
</reference>
<dbReference type="InParanoid" id="A2FU77"/>
<dbReference type="GO" id="GO:0003688">
    <property type="term" value="F:DNA replication origin binding"/>
    <property type="evidence" value="ECO:0000318"/>
    <property type="project" value="GO_Central"/>
</dbReference>
<keyword evidence="6" id="KW-0547">Nucleotide-binding</keyword>
<dbReference type="SMART" id="SM00382">
    <property type="entry name" value="AAA"/>
    <property type="match status" value="1"/>
</dbReference>
<dbReference type="GO" id="GO:0005664">
    <property type="term" value="C:nuclear origin of replication recognition complex"/>
    <property type="evidence" value="ECO:0000318"/>
    <property type="project" value="GO_Central"/>
</dbReference>
<dbReference type="SMR" id="A2FU77"/>
<dbReference type="eggNOG" id="KOG1514">
    <property type="taxonomic scope" value="Eukaryota"/>
</dbReference>
<comment type="subcellular location">
    <subcellularLocation>
        <location evidence="1 6">Nucleus</location>
    </subcellularLocation>
</comment>
<dbReference type="CDD" id="cd04370">
    <property type="entry name" value="BAH"/>
    <property type="match status" value="1"/>
</dbReference>
<dbReference type="InterPro" id="IPR027417">
    <property type="entry name" value="P-loop_NTPase"/>
</dbReference>
<evidence type="ECO:0000256" key="7">
    <source>
        <dbReference type="SAM" id="MobiDB-lite"/>
    </source>
</evidence>
<evidence type="ECO:0000259" key="8">
    <source>
        <dbReference type="PROSITE" id="PS51038"/>
    </source>
</evidence>
<keyword evidence="5 6" id="KW-0539">Nucleus</keyword>
<keyword evidence="10" id="KW-1185">Reference proteome</keyword>
<reference evidence="9" key="2">
    <citation type="journal article" date="2007" name="Science">
        <title>Draft genome sequence of the sexually transmitted pathogen Trichomonas vaginalis.</title>
        <authorList>
            <person name="Carlton J.M."/>
            <person name="Hirt R.P."/>
            <person name="Silva J.C."/>
            <person name="Delcher A.L."/>
            <person name="Schatz M."/>
            <person name="Zhao Q."/>
            <person name="Wortman J.R."/>
            <person name="Bidwell S.L."/>
            <person name="Alsmark U.C.M."/>
            <person name="Besteiro S."/>
            <person name="Sicheritz-Ponten T."/>
            <person name="Noel C.J."/>
            <person name="Dacks J.B."/>
            <person name="Foster P.G."/>
            <person name="Simillion C."/>
            <person name="Van de Peer Y."/>
            <person name="Miranda-Saavedra D."/>
            <person name="Barton G.J."/>
            <person name="Westrop G.D."/>
            <person name="Mueller S."/>
            <person name="Dessi D."/>
            <person name="Fiori P.L."/>
            <person name="Ren Q."/>
            <person name="Paulsen I."/>
            <person name="Zhang H."/>
            <person name="Bastida-Corcuera F.D."/>
            <person name="Simoes-Barbosa A."/>
            <person name="Brown M.T."/>
            <person name="Hayes R.D."/>
            <person name="Mukherjee M."/>
            <person name="Okumura C.Y."/>
            <person name="Schneider R."/>
            <person name="Smith A.J."/>
            <person name="Vanacova S."/>
            <person name="Villalvazo M."/>
            <person name="Haas B.J."/>
            <person name="Pertea M."/>
            <person name="Feldblyum T.V."/>
            <person name="Utterback T.R."/>
            <person name="Shu C.L."/>
            <person name="Osoegawa K."/>
            <person name="de Jong P.J."/>
            <person name="Hrdy I."/>
            <person name="Horvathova L."/>
            <person name="Zubacova Z."/>
            <person name="Dolezal P."/>
            <person name="Malik S.B."/>
            <person name="Logsdon J.M. Jr."/>
            <person name="Henze K."/>
            <person name="Gupta A."/>
            <person name="Wang C.C."/>
            <person name="Dunne R.L."/>
            <person name="Upcroft J.A."/>
            <person name="Upcroft P."/>
            <person name="White O."/>
            <person name="Salzberg S.L."/>
            <person name="Tang P."/>
            <person name="Chiu C.-H."/>
            <person name="Lee Y.-S."/>
            <person name="Embley T.M."/>
            <person name="Coombs G.H."/>
            <person name="Mottram J.C."/>
            <person name="Tachezy J."/>
            <person name="Fraser-Liggett C.M."/>
            <person name="Johnson P.J."/>
        </authorList>
    </citation>
    <scope>NUCLEOTIDE SEQUENCE [LARGE SCALE GENOMIC DNA]</scope>
    <source>
        <strain evidence="9">G3</strain>
    </source>
</reference>
<protein>
    <recommendedName>
        <fullName evidence="6">Origin recognition complex subunit 1</fullName>
    </recommendedName>
</protein>
<evidence type="ECO:0000256" key="4">
    <source>
        <dbReference type="ARBA" id="ARBA00023125"/>
    </source>
</evidence>
<dbReference type="RefSeq" id="XP_001304468.1">
    <property type="nucleotide sequence ID" value="XM_001304467.1"/>
</dbReference>
<dbReference type="GO" id="GO:0033314">
    <property type="term" value="P:mitotic DNA replication checkpoint signaling"/>
    <property type="evidence" value="ECO:0000318"/>
    <property type="project" value="GO_Central"/>
</dbReference>
<feature type="domain" description="BAH" evidence="8">
    <location>
        <begin position="58"/>
        <end position="181"/>
    </location>
</feature>
<dbReference type="InterPro" id="IPR003593">
    <property type="entry name" value="AAA+_ATPase"/>
</dbReference>
<dbReference type="GO" id="GO:0016887">
    <property type="term" value="F:ATP hydrolysis activity"/>
    <property type="evidence" value="ECO:0007669"/>
    <property type="project" value="InterPro"/>
</dbReference>
<dbReference type="InterPro" id="IPR050311">
    <property type="entry name" value="ORC1/CDC6"/>
</dbReference>
<dbReference type="PROSITE" id="PS51038">
    <property type="entry name" value="BAH"/>
    <property type="match status" value="1"/>
</dbReference>
<dbReference type="Proteomes" id="UP000001542">
    <property type="component" value="Unassembled WGS sequence"/>
</dbReference>
<comment type="similarity">
    <text evidence="2 6">Belongs to the ORC1 family.</text>
</comment>
<dbReference type="GO" id="GO:0005524">
    <property type="term" value="F:ATP binding"/>
    <property type="evidence" value="ECO:0007669"/>
    <property type="project" value="UniProtKB-KW"/>
</dbReference>
<evidence type="ECO:0000313" key="9">
    <source>
        <dbReference type="EMBL" id="EAX91538.1"/>
    </source>
</evidence>
<dbReference type="Pfam" id="PF00004">
    <property type="entry name" value="AAA"/>
    <property type="match status" value="1"/>
</dbReference>
<gene>
    <name evidence="9" type="ORF">TVAG_376490</name>
</gene>
<evidence type="ECO:0000256" key="5">
    <source>
        <dbReference type="ARBA" id="ARBA00023242"/>
    </source>
</evidence>
<accession>A2FU77</accession>
<sequence length="593" mass="67562">MFGRINISSAKRAKPRGKRKEAPKSIFDSEFPEPKFLDKGILATDGCTYYKKALIEGQEFNLFDSAQILTSDTTGSKDHLYYALILQMRSDTEGNKQAKVNWYWRKDELPEELKCFVLRRELLLSEAVEYIPLDAIRSKITVYSNVSNIGRKINHLITANTSEFLCNRGFFTCQAEFVAVSTIRRLMNLTLEDIEHVESGSKYDIARARLQLNYVKAVLGRQGEMQSIKAAIERFLMRGGCGGCLYISGVPGTGKTLCVKEVMKQIGNEVISGKIKDFEFYEINCLRFGESNNVFKEIWYQLTGEKLSVKSSIANLNALFTKSPPEKYMILLIDEIDILLTRKQTEIYCLMEWACLPKSHLIVICIANIMDLEQRLAPKVQSRFGKETIRFYPYKSDELKIIVEGRIKDLGIFHPTAIDYLCKNIANVGGDARKALEACRRSLDFVTEENSENSKKKTKSEEQIKLKTMVRAVKDMQEIRGMSILEKITLNEKLILISFLKEMKLKDLTSASMRDVVKRFYTIQKQFPDSPQVNTTMLMVLVGKLIDIKVLKTQDERVPSANSRLLLVCSEGDLLISLNKDKALKALVEPLMP</sequence>
<dbReference type="EMBL" id="DS114029">
    <property type="protein sequence ID" value="EAX91538.1"/>
    <property type="molecule type" value="Genomic_DNA"/>
</dbReference>
<evidence type="ECO:0000256" key="6">
    <source>
        <dbReference type="RuleBase" id="RU365058"/>
    </source>
</evidence>
<keyword evidence="3 6" id="KW-0235">DNA replication</keyword>
<feature type="compositionally biased region" description="Basic residues" evidence="7">
    <location>
        <begin position="11"/>
        <end position="21"/>
    </location>
</feature>
<dbReference type="FunCoup" id="A2FU77">
    <property type="interactions" value="253"/>
</dbReference>
<evidence type="ECO:0000313" key="10">
    <source>
        <dbReference type="Proteomes" id="UP000001542"/>
    </source>
</evidence>
<dbReference type="KEGG" id="tva:4749240"/>
<keyword evidence="6" id="KW-0067">ATP-binding</keyword>
<dbReference type="PANTHER" id="PTHR10763:SF23">
    <property type="entry name" value="ORIGIN RECOGNITION COMPLEX SUBUNIT 1"/>
    <property type="match status" value="1"/>
</dbReference>
<comment type="subunit">
    <text evidence="6">ORC is composed of six subunits.</text>
</comment>
<evidence type="ECO:0000256" key="2">
    <source>
        <dbReference type="ARBA" id="ARBA00008398"/>
    </source>
</evidence>
<dbReference type="STRING" id="5722.A2FU77"/>
<dbReference type="CDD" id="cd00009">
    <property type="entry name" value="AAA"/>
    <property type="match status" value="1"/>
</dbReference>